<sequence>MTQRKFSQDELRQRLSLEAYHVTQEEGTERAFTGKLWDNKKAGTYHCVVCGEALFAGDHKFDSRTGWPSFWQPVSEAAVETKTDRKLWMKRTEVHCATCGAHQGHVFEDGPQPTGLRYCINSASLTFKAKEGEGEAS</sequence>
<dbReference type="AlphaFoldDB" id="A0A839SYC1"/>
<dbReference type="InterPro" id="IPR002579">
    <property type="entry name" value="Met_Sox_Rdtase_MsrB_dom"/>
</dbReference>
<dbReference type="EC" id="1.8.4.12" evidence="3"/>
<keyword evidence="10" id="KW-1185">Reference proteome</keyword>
<evidence type="ECO:0000259" key="8">
    <source>
        <dbReference type="PROSITE" id="PS51790"/>
    </source>
</evidence>
<dbReference type="Gene3D" id="2.170.150.20">
    <property type="entry name" value="Peptide methionine sulfoxide reductase"/>
    <property type="match status" value="1"/>
</dbReference>
<dbReference type="FunFam" id="2.170.150.20:FF:000001">
    <property type="entry name" value="Peptide methionine sulfoxide reductase MsrB"/>
    <property type="match status" value="1"/>
</dbReference>
<evidence type="ECO:0000256" key="2">
    <source>
        <dbReference type="ARBA" id="ARBA00007174"/>
    </source>
</evidence>
<evidence type="ECO:0000256" key="7">
    <source>
        <dbReference type="ARBA" id="ARBA00048488"/>
    </source>
</evidence>
<keyword evidence="6 9" id="KW-0560">Oxidoreductase</keyword>
<reference evidence="9 10" key="1">
    <citation type="submission" date="2020-08" db="EMBL/GenBank/DDBJ databases">
        <title>Genomic Encyclopedia of Type Strains, Phase III (KMG-III): the genomes of soil and plant-associated and newly described type strains.</title>
        <authorList>
            <person name="Whitman W."/>
        </authorList>
    </citation>
    <scope>NUCLEOTIDE SEQUENCE [LARGE SCALE GENOMIC DNA]</scope>
    <source>
        <strain evidence="9 10">CECT 8803</strain>
    </source>
</reference>
<keyword evidence="4" id="KW-0479">Metal-binding</keyword>
<organism evidence="9 10">
    <name type="scientific">Limibacillus halophilus</name>
    <dbReference type="NCBI Taxonomy" id="1579333"/>
    <lineage>
        <taxon>Bacteria</taxon>
        <taxon>Pseudomonadati</taxon>
        <taxon>Pseudomonadota</taxon>
        <taxon>Alphaproteobacteria</taxon>
        <taxon>Rhodospirillales</taxon>
        <taxon>Rhodovibrionaceae</taxon>
        <taxon>Limibacillus</taxon>
    </lineage>
</organism>
<proteinExistence type="inferred from homology"/>
<evidence type="ECO:0000256" key="3">
    <source>
        <dbReference type="ARBA" id="ARBA00012499"/>
    </source>
</evidence>
<accession>A0A839SYC1</accession>
<evidence type="ECO:0000313" key="10">
    <source>
        <dbReference type="Proteomes" id="UP000581135"/>
    </source>
</evidence>
<comment type="cofactor">
    <cofactor evidence="1">
        <name>Zn(2+)</name>
        <dbReference type="ChEBI" id="CHEBI:29105"/>
    </cofactor>
</comment>
<evidence type="ECO:0000256" key="6">
    <source>
        <dbReference type="ARBA" id="ARBA00023002"/>
    </source>
</evidence>
<dbReference type="NCBIfam" id="TIGR00357">
    <property type="entry name" value="peptide-methionine (R)-S-oxide reductase MsrB"/>
    <property type="match status" value="1"/>
</dbReference>
<dbReference type="PANTHER" id="PTHR10173">
    <property type="entry name" value="METHIONINE SULFOXIDE REDUCTASE"/>
    <property type="match status" value="1"/>
</dbReference>
<dbReference type="SUPFAM" id="SSF51316">
    <property type="entry name" value="Mss4-like"/>
    <property type="match status" value="1"/>
</dbReference>
<dbReference type="InterPro" id="IPR011057">
    <property type="entry name" value="Mss4-like_sf"/>
</dbReference>
<dbReference type="GO" id="GO:0006979">
    <property type="term" value="P:response to oxidative stress"/>
    <property type="evidence" value="ECO:0007669"/>
    <property type="project" value="InterPro"/>
</dbReference>
<dbReference type="GO" id="GO:0005737">
    <property type="term" value="C:cytoplasm"/>
    <property type="evidence" value="ECO:0007669"/>
    <property type="project" value="TreeGrafter"/>
</dbReference>
<dbReference type="PANTHER" id="PTHR10173:SF52">
    <property type="entry name" value="METHIONINE-R-SULFOXIDE REDUCTASE B1"/>
    <property type="match status" value="1"/>
</dbReference>
<comment type="caution">
    <text evidence="9">The sequence shown here is derived from an EMBL/GenBank/DDBJ whole genome shotgun (WGS) entry which is preliminary data.</text>
</comment>
<dbReference type="Proteomes" id="UP000581135">
    <property type="component" value="Unassembled WGS sequence"/>
</dbReference>
<gene>
    <name evidence="9" type="ORF">FHR98_002328</name>
</gene>
<evidence type="ECO:0000313" key="9">
    <source>
        <dbReference type="EMBL" id="MBB3066025.1"/>
    </source>
</evidence>
<dbReference type="RefSeq" id="WP_183416844.1">
    <property type="nucleotide sequence ID" value="NZ_JACHXA010000006.1"/>
</dbReference>
<feature type="domain" description="MsrB" evidence="8">
    <location>
        <begin position="8"/>
        <end position="130"/>
    </location>
</feature>
<evidence type="ECO:0000256" key="5">
    <source>
        <dbReference type="ARBA" id="ARBA00022833"/>
    </source>
</evidence>
<keyword evidence="5" id="KW-0862">Zinc</keyword>
<evidence type="ECO:0000256" key="1">
    <source>
        <dbReference type="ARBA" id="ARBA00001947"/>
    </source>
</evidence>
<dbReference type="InterPro" id="IPR028427">
    <property type="entry name" value="Met_Sox_Rdtase_MsrB"/>
</dbReference>
<evidence type="ECO:0000256" key="4">
    <source>
        <dbReference type="ARBA" id="ARBA00022723"/>
    </source>
</evidence>
<dbReference type="Pfam" id="PF01641">
    <property type="entry name" value="SelR"/>
    <property type="match status" value="1"/>
</dbReference>
<dbReference type="PROSITE" id="PS51790">
    <property type="entry name" value="MSRB"/>
    <property type="match status" value="1"/>
</dbReference>
<dbReference type="GO" id="GO:0033743">
    <property type="term" value="F:peptide-methionine (R)-S-oxide reductase activity"/>
    <property type="evidence" value="ECO:0007669"/>
    <property type="project" value="UniProtKB-EC"/>
</dbReference>
<comment type="similarity">
    <text evidence="2">Belongs to the MsrB Met sulfoxide reductase family.</text>
</comment>
<protein>
    <recommendedName>
        <fullName evidence="3">peptide-methionine (R)-S-oxide reductase</fullName>
        <ecNumber evidence="3">1.8.4.12</ecNumber>
    </recommendedName>
</protein>
<name>A0A839SYC1_9PROT</name>
<dbReference type="GO" id="GO:0030091">
    <property type="term" value="P:protein repair"/>
    <property type="evidence" value="ECO:0007669"/>
    <property type="project" value="InterPro"/>
</dbReference>
<dbReference type="EMBL" id="JACHXA010000006">
    <property type="protein sequence ID" value="MBB3066025.1"/>
    <property type="molecule type" value="Genomic_DNA"/>
</dbReference>
<comment type="catalytic activity">
    <reaction evidence="7">
        <text>L-methionyl-[protein] + [thioredoxin]-disulfide + H2O = L-methionyl-(R)-S-oxide-[protein] + [thioredoxin]-dithiol</text>
        <dbReference type="Rhea" id="RHEA:24164"/>
        <dbReference type="Rhea" id="RHEA-COMP:10698"/>
        <dbReference type="Rhea" id="RHEA-COMP:10700"/>
        <dbReference type="Rhea" id="RHEA-COMP:12313"/>
        <dbReference type="Rhea" id="RHEA-COMP:12314"/>
        <dbReference type="ChEBI" id="CHEBI:15377"/>
        <dbReference type="ChEBI" id="CHEBI:16044"/>
        <dbReference type="ChEBI" id="CHEBI:29950"/>
        <dbReference type="ChEBI" id="CHEBI:45764"/>
        <dbReference type="ChEBI" id="CHEBI:50058"/>
        <dbReference type="EC" id="1.8.4.12"/>
    </reaction>
</comment>
<dbReference type="GO" id="GO:0046872">
    <property type="term" value="F:metal ion binding"/>
    <property type="evidence" value="ECO:0007669"/>
    <property type="project" value="UniProtKB-KW"/>
</dbReference>